<reference evidence="1 2" key="1">
    <citation type="submission" date="2013-08" db="EMBL/GenBank/DDBJ databases">
        <authorList>
            <person name="Weinstock G."/>
            <person name="Sodergren E."/>
            <person name="Wylie T."/>
            <person name="Fulton L."/>
            <person name="Fulton R."/>
            <person name="Fronick C."/>
            <person name="O'Laughlin M."/>
            <person name="Godfrey J."/>
            <person name="Miner T."/>
            <person name="Herter B."/>
            <person name="Appelbaum E."/>
            <person name="Cordes M."/>
            <person name="Lek S."/>
            <person name="Wollam A."/>
            <person name="Pepin K.H."/>
            <person name="Palsikar V.B."/>
            <person name="Mitreva M."/>
            <person name="Wilson R.K."/>
        </authorList>
    </citation>
    <scope>NUCLEOTIDE SEQUENCE [LARGE SCALE GENOMIC DNA]</scope>
    <source>
        <strain evidence="1 2">F0542</strain>
    </source>
</reference>
<name>U1QVH8_9ACTO</name>
<keyword evidence="2" id="KW-1185">Reference proteome</keyword>
<protein>
    <submittedName>
        <fullName evidence="1">Uncharacterized protein</fullName>
    </submittedName>
</protein>
<dbReference type="AlphaFoldDB" id="U1QVH8"/>
<dbReference type="PATRIC" id="fig|1321818.3.peg.49"/>
<dbReference type="EMBL" id="AWSE01000004">
    <property type="protein sequence ID" value="ERH25916.1"/>
    <property type="molecule type" value="Genomic_DNA"/>
</dbReference>
<dbReference type="SUPFAM" id="SSF53474">
    <property type="entry name" value="alpha/beta-Hydrolases"/>
    <property type="match status" value="1"/>
</dbReference>
<accession>U1QVH8</accession>
<gene>
    <name evidence="1" type="ORF">HMPREF1979_00065</name>
</gene>
<proteinExistence type="predicted"/>
<sequence length="102" mass="11756">MDFINVVGGTPETLPEILESFAVDINDHFQFPTLTIQGIHDDIYLHNDMKELHRRKRDDFTTLISLPDEGHCFLNDFEFGLQQAAIWLTHVESGKDNLEATR</sequence>
<evidence type="ECO:0000313" key="2">
    <source>
        <dbReference type="Proteomes" id="UP000016536"/>
    </source>
</evidence>
<comment type="caution">
    <text evidence="1">The sequence shown here is derived from an EMBL/GenBank/DDBJ whole genome shotgun (WGS) entry which is preliminary data.</text>
</comment>
<evidence type="ECO:0000313" key="1">
    <source>
        <dbReference type="EMBL" id="ERH25916.1"/>
    </source>
</evidence>
<dbReference type="InterPro" id="IPR029058">
    <property type="entry name" value="AB_hydrolase_fold"/>
</dbReference>
<dbReference type="Proteomes" id="UP000016536">
    <property type="component" value="Unassembled WGS sequence"/>
</dbReference>
<dbReference type="HOGENOM" id="CLU_2271356_0_0_11"/>
<organism evidence="1 2">
    <name type="scientific">Actinomyces johnsonii F0542</name>
    <dbReference type="NCBI Taxonomy" id="1321818"/>
    <lineage>
        <taxon>Bacteria</taxon>
        <taxon>Bacillati</taxon>
        <taxon>Actinomycetota</taxon>
        <taxon>Actinomycetes</taxon>
        <taxon>Actinomycetales</taxon>
        <taxon>Actinomycetaceae</taxon>
        <taxon>Actinomyces</taxon>
    </lineage>
</organism>